<dbReference type="EMBL" id="JACOPR010000014">
    <property type="protein sequence ID" value="MBC5732015.1"/>
    <property type="molecule type" value="Genomic_DNA"/>
</dbReference>
<reference evidence="3 4" key="1">
    <citation type="submission" date="2020-08" db="EMBL/GenBank/DDBJ databases">
        <title>Genome public.</title>
        <authorList>
            <person name="Liu C."/>
            <person name="Sun Q."/>
        </authorList>
    </citation>
    <scope>NUCLEOTIDE SEQUENCE [LARGE SCALE GENOMIC DNA]</scope>
    <source>
        <strain evidence="3 4">New-38</strain>
    </source>
</reference>
<organism evidence="3 4">
    <name type="scientific">Pseudoflavonifractor hominis</name>
    <dbReference type="NCBI Taxonomy" id="2763059"/>
    <lineage>
        <taxon>Bacteria</taxon>
        <taxon>Bacillati</taxon>
        <taxon>Bacillota</taxon>
        <taxon>Clostridia</taxon>
        <taxon>Eubacteriales</taxon>
        <taxon>Oscillospiraceae</taxon>
        <taxon>Pseudoflavonifractor</taxon>
    </lineage>
</organism>
<feature type="domain" description="Cupin type-2" evidence="2">
    <location>
        <begin position="38"/>
        <end position="105"/>
    </location>
</feature>
<dbReference type="SUPFAM" id="SSF51182">
    <property type="entry name" value="RmlC-like cupins"/>
    <property type="match status" value="1"/>
</dbReference>
<gene>
    <name evidence="3" type="ORF">H8S34_14440</name>
</gene>
<comment type="caution">
    <text evidence="3">The sequence shown here is derived from an EMBL/GenBank/DDBJ whole genome shotgun (WGS) entry which is preliminary data.</text>
</comment>
<dbReference type="InterPro" id="IPR014710">
    <property type="entry name" value="RmlC-like_jellyroll"/>
</dbReference>
<evidence type="ECO:0000259" key="2">
    <source>
        <dbReference type="Pfam" id="PF07883"/>
    </source>
</evidence>
<dbReference type="Pfam" id="PF07883">
    <property type="entry name" value="Cupin_2"/>
    <property type="match status" value="1"/>
</dbReference>
<dbReference type="InterPro" id="IPR011051">
    <property type="entry name" value="RmlC_Cupin_sf"/>
</dbReference>
<dbReference type="Proteomes" id="UP000660021">
    <property type="component" value="Unassembled WGS sequence"/>
</dbReference>
<sequence>MILNFDAMDLTLLEKFYGGEKAVQAKMHVDEHNKIMRSVLEPGASVGYHTHETSSEIIYVLQGSGKVLYDDGEERVESGVCHYCPKGHAHSLINDGTENLVFFAVVPNQ</sequence>
<dbReference type="InterPro" id="IPR013096">
    <property type="entry name" value="Cupin_2"/>
</dbReference>
<dbReference type="PANTHER" id="PTHR35848">
    <property type="entry name" value="OXALATE-BINDING PROTEIN"/>
    <property type="match status" value="1"/>
</dbReference>
<keyword evidence="1" id="KW-0479">Metal-binding</keyword>
<dbReference type="RefSeq" id="WP_101693944.1">
    <property type="nucleotide sequence ID" value="NZ_JACOPR010000014.1"/>
</dbReference>
<evidence type="ECO:0000256" key="1">
    <source>
        <dbReference type="ARBA" id="ARBA00022723"/>
    </source>
</evidence>
<dbReference type="PANTHER" id="PTHR35848:SF6">
    <property type="entry name" value="CUPIN TYPE-2 DOMAIN-CONTAINING PROTEIN"/>
    <property type="match status" value="1"/>
</dbReference>
<proteinExistence type="predicted"/>
<evidence type="ECO:0000313" key="3">
    <source>
        <dbReference type="EMBL" id="MBC5732015.1"/>
    </source>
</evidence>
<dbReference type="InterPro" id="IPR051610">
    <property type="entry name" value="GPI/OXD"/>
</dbReference>
<protein>
    <submittedName>
        <fullName evidence="3">Cupin domain-containing protein</fullName>
    </submittedName>
</protein>
<evidence type="ECO:0000313" key="4">
    <source>
        <dbReference type="Proteomes" id="UP000660021"/>
    </source>
</evidence>
<name>A0ABR7HX17_9FIRM</name>
<dbReference type="Gene3D" id="2.60.120.10">
    <property type="entry name" value="Jelly Rolls"/>
    <property type="match status" value="1"/>
</dbReference>
<keyword evidence="4" id="KW-1185">Reference proteome</keyword>
<accession>A0ABR7HX17</accession>